<dbReference type="CDD" id="cd00082">
    <property type="entry name" value="HisKA"/>
    <property type="match status" value="1"/>
</dbReference>
<dbReference type="InterPro" id="IPR003661">
    <property type="entry name" value="HisK_dim/P_dom"/>
</dbReference>
<evidence type="ECO:0000256" key="6">
    <source>
        <dbReference type="ARBA" id="ARBA00023163"/>
    </source>
</evidence>
<dbReference type="InterPro" id="IPR005467">
    <property type="entry name" value="His_kinase_dom"/>
</dbReference>
<keyword evidence="8" id="KW-0472">Membrane</keyword>
<dbReference type="SMART" id="SM00342">
    <property type="entry name" value="HTH_ARAC"/>
    <property type="match status" value="1"/>
</dbReference>
<dbReference type="InterPro" id="IPR018060">
    <property type="entry name" value="HTH_AraC"/>
</dbReference>
<feature type="modified residue" description="4-aspartylphosphate" evidence="7">
    <location>
        <position position="1170"/>
    </location>
</feature>
<reference evidence="13" key="1">
    <citation type="journal article" date="2019" name="Int. J. Syst. Evol. Microbiol.">
        <title>The Global Catalogue of Microorganisms (GCM) 10K type strain sequencing project: providing services to taxonomists for standard genome sequencing and annotation.</title>
        <authorList>
            <consortium name="The Broad Institute Genomics Platform"/>
            <consortium name="The Broad Institute Genome Sequencing Center for Infectious Disease"/>
            <person name="Wu L."/>
            <person name="Ma J."/>
        </authorList>
    </citation>
    <scope>NUCLEOTIDE SEQUENCE [LARGE SCALE GENOMIC DNA]</scope>
    <source>
        <strain evidence="13">CCUG 58938</strain>
    </source>
</reference>
<name>A0ABW3KBJ5_9BACT</name>
<dbReference type="SMART" id="SM00387">
    <property type="entry name" value="HATPase_c"/>
    <property type="match status" value="1"/>
</dbReference>
<dbReference type="Proteomes" id="UP001597112">
    <property type="component" value="Unassembled WGS sequence"/>
</dbReference>
<sequence>MSILCLIQLASIVYVSGQDYRFKHINRNDGLSQSNVTCILQDHKGFMWFGTRDGLNRYDGYTITVYRNDPVNPRSLSHNYIRTIFEDNQHRLWVGTEDGGLSLYDRATDDFTNYLHNPRDIRSISSNKVRAITQDSKGRLWIGTGGGGLNRFDAKEKVFTCYRQTPADASSLSGNDIEDILEDRDGSLWIATWNAGLNKFRIDEEKFIHYRKEENNIYSLSSNYLKKLYIDAGGTLWIGTTEGGLNRYDKTQNRFIRYIYTPGTKHGISNNDVLSITEDDAGNLWIGTQNGSINILNKSRNKFHYINHDKNNPDGLNNGSVYSLYKDQQGNIWVGTFSGGINFCDRTANKFRHFTNNNTSTGLNNENVLSIYEDDSEIIYIGTDGGGLNIYQRHSKEFKHLVHATQNTNSIPSNYPLCMYEDREGYTWLGSFYGKVSLFNKQTYSFQKINFNVDIKHVAAITEDTITGKIWMGTWGEGLIIYDKQNQKVQHYIPDATKEESLSHAIVFSIYQDQQGNMWVGTEGGGLNLYDRKKDQFIHFQYNRDNPQSISNNIVNVIYEDRSGNLWIGTQGGLNLLDRNKSTFTTYTIKDGLPNNVIQAIEEDRHGNLWLSTNKGISRLDTKAVTFRNYEIADGLQSNSFNRLSSFRNKQGTIYFGGINGLDYFHPDSIADNNFIPPVYFTELQVFNKPVNFREDHAPIACPIDEAQVITLSYKESVFSLAFAALNYTSPEKNQYAYRLEGFDERWNFVGSQRKATYTNLDPGEYILRVKATNNDGIWNEQGNSIRIIITPPFWKTWWAKIIYAILLLASLFVLRYILVQRMKVRNRLEMDDIKLRFYANISHEFRTPLTLILGPLNQLTTSTDIHGKDKQMLDLIHRNGQHLLRLINQLMHIYELDAGFMKLNVMQGDIISFVKGIKEAFQFTAEKRNIVYNFSTSVPTAEKYFDPDKLEKIILNILSNAFKYTPDQGKISVSIMLFEEGIPPVPEVILKKKRHAKSFLCIRITDSGEGISQAYHEKVFDPFFRVEREHRTKEGTGIGLALARQLAVLHHGDILLKSDMGEGCEFSVWLPVGQEAFASDEFANKPYDITDRLLDTQTTYGIPDTKPADPTDQSELRRRPLLLVVEDNSDIRQFIKLNFDTTFLIEEAENGEIGFQKACDSIPDIIISDVMMPVLDGVEMCSRIKKDIRTSHIPVVFLTARSDEDFQLHAFKAAHADDYIVKPFSTNVLLAKLSNIIELRESFRKKYYRDFIANPTAPATTSPDAIFIKKAVEAVEQNIEDPDFNVETFCRDLGMSQTNLYRKLQSILGVSGNQFIKDIRMKRAVQLLESGQHPVHEIACRVGFADANYFSKSFKKQFGVLPSAYRPPQARIPGSL</sequence>
<keyword evidence="8" id="KW-1133">Transmembrane helix</keyword>
<dbReference type="InterPro" id="IPR011110">
    <property type="entry name" value="Reg_prop"/>
</dbReference>
<organism evidence="12 13">
    <name type="scientific">Ohtaekwangia kribbensis</name>
    <dbReference type="NCBI Taxonomy" id="688913"/>
    <lineage>
        <taxon>Bacteria</taxon>
        <taxon>Pseudomonadati</taxon>
        <taxon>Bacteroidota</taxon>
        <taxon>Cytophagia</taxon>
        <taxon>Cytophagales</taxon>
        <taxon>Fulvivirgaceae</taxon>
        <taxon>Ohtaekwangia</taxon>
    </lineage>
</organism>
<evidence type="ECO:0000259" key="11">
    <source>
        <dbReference type="PROSITE" id="PS50110"/>
    </source>
</evidence>
<evidence type="ECO:0000313" key="13">
    <source>
        <dbReference type="Proteomes" id="UP001597112"/>
    </source>
</evidence>
<dbReference type="Gene3D" id="1.10.287.130">
    <property type="match status" value="1"/>
</dbReference>
<dbReference type="InterPro" id="IPR015943">
    <property type="entry name" value="WD40/YVTN_repeat-like_dom_sf"/>
</dbReference>
<keyword evidence="6" id="KW-0804">Transcription</keyword>
<dbReference type="InterPro" id="IPR009057">
    <property type="entry name" value="Homeodomain-like_sf"/>
</dbReference>
<dbReference type="InterPro" id="IPR018062">
    <property type="entry name" value="HTH_AraC-typ_CS"/>
</dbReference>
<keyword evidence="5" id="KW-0238">DNA-binding</keyword>
<feature type="transmembrane region" description="Helical" evidence="8">
    <location>
        <begin position="798"/>
        <end position="819"/>
    </location>
</feature>
<dbReference type="PROSITE" id="PS50110">
    <property type="entry name" value="RESPONSE_REGULATORY"/>
    <property type="match status" value="1"/>
</dbReference>
<evidence type="ECO:0000256" key="2">
    <source>
        <dbReference type="ARBA" id="ARBA00012438"/>
    </source>
</evidence>
<proteinExistence type="predicted"/>
<dbReference type="Gene3D" id="1.10.10.60">
    <property type="entry name" value="Homeodomain-like"/>
    <property type="match status" value="1"/>
</dbReference>
<dbReference type="SUPFAM" id="SSF55874">
    <property type="entry name" value="ATPase domain of HSP90 chaperone/DNA topoisomerase II/histidine kinase"/>
    <property type="match status" value="1"/>
</dbReference>
<evidence type="ECO:0000256" key="7">
    <source>
        <dbReference type="PROSITE-ProRule" id="PRU00169"/>
    </source>
</evidence>
<dbReference type="Pfam" id="PF07494">
    <property type="entry name" value="Reg_prop"/>
    <property type="match status" value="9"/>
</dbReference>
<gene>
    <name evidence="12" type="ORF">ACFQ21_26890</name>
</gene>
<dbReference type="Gene3D" id="3.30.565.10">
    <property type="entry name" value="Histidine kinase-like ATPase, C-terminal domain"/>
    <property type="match status" value="1"/>
</dbReference>
<dbReference type="Pfam" id="PF00512">
    <property type="entry name" value="HisKA"/>
    <property type="match status" value="1"/>
</dbReference>
<dbReference type="InterPro" id="IPR011006">
    <property type="entry name" value="CheY-like_superfamily"/>
</dbReference>
<keyword evidence="3 7" id="KW-0597">Phosphoprotein</keyword>
<dbReference type="EMBL" id="JBHTKA010000015">
    <property type="protein sequence ID" value="MFD1002981.1"/>
    <property type="molecule type" value="Genomic_DNA"/>
</dbReference>
<evidence type="ECO:0000256" key="8">
    <source>
        <dbReference type="SAM" id="Phobius"/>
    </source>
</evidence>
<keyword evidence="4" id="KW-0805">Transcription regulation</keyword>
<evidence type="ECO:0000259" key="10">
    <source>
        <dbReference type="PROSITE" id="PS50109"/>
    </source>
</evidence>
<evidence type="ECO:0000256" key="1">
    <source>
        <dbReference type="ARBA" id="ARBA00000085"/>
    </source>
</evidence>
<dbReference type="PROSITE" id="PS50109">
    <property type="entry name" value="HIS_KIN"/>
    <property type="match status" value="1"/>
</dbReference>
<dbReference type="PANTHER" id="PTHR43547">
    <property type="entry name" value="TWO-COMPONENT HISTIDINE KINASE"/>
    <property type="match status" value="1"/>
</dbReference>
<keyword evidence="13" id="KW-1185">Reference proteome</keyword>
<feature type="domain" description="Response regulatory" evidence="11">
    <location>
        <begin position="1122"/>
        <end position="1238"/>
    </location>
</feature>
<dbReference type="InterPro" id="IPR036890">
    <property type="entry name" value="HATPase_C_sf"/>
</dbReference>
<dbReference type="InterPro" id="IPR036097">
    <property type="entry name" value="HisK_dim/P_sf"/>
</dbReference>
<dbReference type="SUPFAM" id="SSF47384">
    <property type="entry name" value="Homodimeric domain of signal transducing histidine kinase"/>
    <property type="match status" value="1"/>
</dbReference>
<dbReference type="PANTHER" id="PTHR43547:SF2">
    <property type="entry name" value="HYBRID SIGNAL TRANSDUCTION HISTIDINE KINASE C"/>
    <property type="match status" value="1"/>
</dbReference>
<feature type="domain" description="HTH araC/xylS-type" evidence="9">
    <location>
        <begin position="1270"/>
        <end position="1369"/>
    </location>
</feature>
<dbReference type="SUPFAM" id="SSF52172">
    <property type="entry name" value="CheY-like"/>
    <property type="match status" value="1"/>
</dbReference>
<dbReference type="InterPro" id="IPR003594">
    <property type="entry name" value="HATPase_dom"/>
</dbReference>
<dbReference type="CDD" id="cd00146">
    <property type="entry name" value="PKD"/>
    <property type="match status" value="1"/>
</dbReference>
<dbReference type="SMART" id="SM00448">
    <property type="entry name" value="REC"/>
    <property type="match status" value="1"/>
</dbReference>
<dbReference type="PROSITE" id="PS01124">
    <property type="entry name" value="HTH_ARAC_FAMILY_2"/>
    <property type="match status" value="1"/>
</dbReference>
<dbReference type="Gene3D" id="3.40.50.2300">
    <property type="match status" value="1"/>
</dbReference>
<dbReference type="PROSITE" id="PS00041">
    <property type="entry name" value="HTH_ARAC_FAMILY_1"/>
    <property type="match status" value="1"/>
</dbReference>
<dbReference type="InterPro" id="IPR001789">
    <property type="entry name" value="Sig_transdc_resp-reg_receiver"/>
</dbReference>
<evidence type="ECO:0000256" key="3">
    <source>
        <dbReference type="ARBA" id="ARBA00022553"/>
    </source>
</evidence>
<dbReference type="InterPro" id="IPR004358">
    <property type="entry name" value="Sig_transdc_His_kin-like_C"/>
</dbReference>
<comment type="caution">
    <text evidence="12">The sequence shown here is derived from an EMBL/GenBank/DDBJ whole genome shotgun (WGS) entry which is preliminary data.</text>
</comment>
<evidence type="ECO:0000259" key="9">
    <source>
        <dbReference type="PROSITE" id="PS01124"/>
    </source>
</evidence>
<feature type="domain" description="Histidine kinase" evidence="10">
    <location>
        <begin position="841"/>
        <end position="1075"/>
    </location>
</feature>
<dbReference type="InterPro" id="IPR013783">
    <property type="entry name" value="Ig-like_fold"/>
</dbReference>
<dbReference type="Gene3D" id="2.130.10.10">
    <property type="entry name" value="YVTN repeat-like/Quinoprotein amine dehydrogenase"/>
    <property type="match status" value="2"/>
</dbReference>
<dbReference type="Pfam" id="PF02518">
    <property type="entry name" value="HATPase_c"/>
    <property type="match status" value="1"/>
</dbReference>
<evidence type="ECO:0000313" key="12">
    <source>
        <dbReference type="EMBL" id="MFD1002981.1"/>
    </source>
</evidence>
<dbReference type="PRINTS" id="PR00344">
    <property type="entry name" value="BCTRLSENSOR"/>
</dbReference>
<comment type="catalytic activity">
    <reaction evidence="1">
        <text>ATP + protein L-histidine = ADP + protein N-phospho-L-histidine.</text>
        <dbReference type="EC" id="2.7.13.3"/>
    </reaction>
</comment>
<dbReference type="SMART" id="SM00388">
    <property type="entry name" value="HisKA"/>
    <property type="match status" value="1"/>
</dbReference>
<dbReference type="CDD" id="cd17574">
    <property type="entry name" value="REC_OmpR"/>
    <property type="match status" value="1"/>
</dbReference>
<dbReference type="SUPFAM" id="SSF46689">
    <property type="entry name" value="Homeodomain-like"/>
    <property type="match status" value="1"/>
</dbReference>
<keyword evidence="8" id="KW-0812">Transmembrane</keyword>
<evidence type="ECO:0000256" key="4">
    <source>
        <dbReference type="ARBA" id="ARBA00023015"/>
    </source>
</evidence>
<dbReference type="SUPFAM" id="SSF63829">
    <property type="entry name" value="Calcium-dependent phosphotriesterase"/>
    <property type="match status" value="2"/>
</dbReference>
<dbReference type="RefSeq" id="WP_377584968.1">
    <property type="nucleotide sequence ID" value="NZ_JBHTKA010000015.1"/>
</dbReference>
<protein>
    <recommendedName>
        <fullName evidence="2">histidine kinase</fullName>
        <ecNumber evidence="2">2.7.13.3</ecNumber>
    </recommendedName>
</protein>
<dbReference type="EC" id="2.7.13.3" evidence="2"/>
<dbReference type="InterPro" id="IPR011123">
    <property type="entry name" value="Y_Y_Y"/>
</dbReference>
<dbReference type="Pfam" id="PF00072">
    <property type="entry name" value="Response_reg"/>
    <property type="match status" value="1"/>
</dbReference>
<dbReference type="Pfam" id="PF12833">
    <property type="entry name" value="HTH_18"/>
    <property type="match status" value="1"/>
</dbReference>
<accession>A0ABW3KBJ5</accession>
<dbReference type="Pfam" id="PF07495">
    <property type="entry name" value="Y_Y_Y"/>
    <property type="match status" value="1"/>
</dbReference>
<evidence type="ECO:0000256" key="5">
    <source>
        <dbReference type="ARBA" id="ARBA00023125"/>
    </source>
</evidence>
<dbReference type="Gene3D" id="2.60.40.10">
    <property type="entry name" value="Immunoglobulins"/>
    <property type="match status" value="1"/>
</dbReference>